<dbReference type="InterPro" id="IPR033116">
    <property type="entry name" value="TRYPSIN_SER"/>
</dbReference>
<sequence>LHILTQLIITDVSACIYIVRHREDDSIVGGIDIDIKEAPHQISLKLHGSHACGGSILDNDIIITAAHCLLLSNNTEDYTIRAGSSSHDEGGEVRAVSKFITHPGFTNRYLDNDVGVLRLAEPLTYSDVVKPIDMANAGEEIPDEEECSVTGWGLLKQGGVCIPKHLQGVVILKVNDNKCYEAYKKLNTVTERMVCAGVPQGGKSACNGDSGGPLVYNNKLHGIVSWGYGCAKPGYPTVFSKVSALRNWIDENIAKLKTEDMKDDLNDGNNELITMCD</sequence>
<keyword evidence="2 8" id="KW-0645">Protease</keyword>
<keyword evidence="6" id="KW-0865">Zymogen</keyword>
<dbReference type="InterPro" id="IPR001254">
    <property type="entry name" value="Trypsin_dom"/>
</dbReference>
<dbReference type="Pfam" id="PF00089">
    <property type="entry name" value="Trypsin"/>
    <property type="match status" value="1"/>
</dbReference>
<evidence type="ECO:0000256" key="4">
    <source>
        <dbReference type="ARBA" id="ARBA00022801"/>
    </source>
</evidence>
<comment type="caution">
    <text evidence="10">The sequence shown here is derived from an EMBL/GenBank/DDBJ whole genome shotgun (WGS) entry which is preliminary data.</text>
</comment>
<dbReference type="InterPro" id="IPR050430">
    <property type="entry name" value="Peptidase_S1"/>
</dbReference>
<dbReference type="GO" id="GO:0006508">
    <property type="term" value="P:proteolysis"/>
    <property type="evidence" value="ECO:0007669"/>
    <property type="project" value="UniProtKB-KW"/>
</dbReference>
<evidence type="ECO:0000313" key="11">
    <source>
        <dbReference type="Proteomes" id="UP000791440"/>
    </source>
</evidence>
<dbReference type="EMBL" id="JH669981">
    <property type="protein sequence ID" value="KAG6465880.1"/>
    <property type="molecule type" value="Genomic_DNA"/>
</dbReference>
<keyword evidence="3" id="KW-0732">Signal</keyword>
<evidence type="ECO:0000256" key="3">
    <source>
        <dbReference type="ARBA" id="ARBA00022729"/>
    </source>
</evidence>
<dbReference type="PANTHER" id="PTHR24276">
    <property type="entry name" value="POLYSERASE-RELATED"/>
    <property type="match status" value="1"/>
</dbReference>
<dbReference type="PANTHER" id="PTHR24276:SF91">
    <property type="entry name" value="AT26814P-RELATED"/>
    <property type="match status" value="1"/>
</dbReference>
<proteinExistence type="inferred from homology"/>
<evidence type="ECO:0000256" key="7">
    <source>
        <dbReference type="ARBA" id="ARBA00023157"/>
    </source>
</evidence>
<evidence type="ECO:0000256" key="1">
    <source>
        <dbReference type="ARBA" id="ARBA00007664"/>
    </source>
</evidence>
<dbReference type="PROSITE" id="PS50240">
    <property type="entry name" value="TRYPSIN_DOM"/>
    <property type="match status" value="1"/>
</dbReference>
<gene>
    <name evidence="10" type="ORF">O3G_MSEX015464</name>
</gene>
<reference evidence="10" key="2">
    <citation type="submission" date="2020-12" db="EMBL/GenBank/DDBJ databases">
        <authorList>
            <person name="Kanost M."/>
        </authorList>
    </citation>
    <scope>NUCLEOTIDE SEQUENCE</scope>
</reference>
<accession>A0A922A167</accession>
<comment type="similarity">
    <text evidence="1">Belongs to the peptidase S1 family.</text>
</comment>
<name>A0A922A167_MANSE</name>
<keyword evidence="4 8" id="KW-0378">Hydrolase</keyword>
<evidence type="ECO:0000256" key="8">
    <source>
        <dbReference type="RuleBase" id="RU363034"/>
    </source>
</evidence>
<dbReference type="InterPro" id="IPR018114">
    <property type="entry name" value="TRYPSIN_HIS"/>
</dbReference>
<feature type="domain" description="Peptidase S1" evidence="9">
    <location>
        <begin position="27"/>
        <end position="254"/>
    </location>
</feature>
<protein>
    <recommendedName>
        <fullName evidence="9">Peptidase S1 domain-containing protein</fullName>
    </recommendedName>
</protein>
<keyword evidence="5 8" id="KW-0720">Serine protease</keyword>
<dbReference type="SMART" id="SM00020">
    <property type="entry name" value="Tryp_SPc"/>
    <property type="match status" value="1"/>
</dbReference>
<dbReference type="CDD" id="cd00190">
    <property type="entry name" value="Tryp_SPc"/>
    <property type="match status" value="1"/>
</dbReference>
<dbReference type="Proteomes" id="UP000791440">
    <property type="component" value="Unassembled WGS sequence"/>
</dbReference>
<evidence type="ECO:0000256" key="2">
    <source>
        <dbReference type="ARBA" id="ARBA00022670"/>
    </source>
</evidence>
<organism evidence="10 11">
    <name type="scientific">Manduca sexta</name>
    <name type="common">Tobacco hawkmoth</name>
    <name type="synonym">Tobacco hornworm</name>
    <dbReference type="NCBI Taxonomy" id="7130"/>
    <lineage>
        <taxon>Eukaryota</taxon>
        <taxon>Metazoa</taxon>
        <taxon>Ecdysozoa</taxon>
        <taxon>Arthropoda</taxon>
        <taxon>Hexapoda</taxon>
        <taxon>Insecta</taxon>
        <taxon>Pterygota</taxon>
        <taxon>Neoptera</taxon>
        <taxon>Endopterygota</taxon>
        <taxon>Lepidoptera</taxon>
        <taxon>Glossata</taxon>
        <taxon>Ditrysia</taxon>
        <taxon>Bombycoidea</taxon>
        <taxon>Sphingidae</taxon>
        <taxon>Sphinginae</taxon>
        <taxon>Sphingini</taxon>
        <taxon>Manduca</taxon>
    </lineage>
</organism>
<evidence type="ECO:0000256" key="6">
    <source>
        <dbReference type="ARBA" id="ARBA00023145"/>
    </source>
</evidence>
<evidence type="ECO:0000256" key="5">
    <source>
        <dbReference type="ARBA" id="ARBA00022825"/>
    </source>
</evidence>
<evidence type="ECO:0000259" key="9">
    <source>
        <dbReference type="PROSITE" id="PS50240"/>
    </source>
</evidence>
<keyword evidence="7" id="KW-1015">Disulfide bond</keyword>
<reference evidence="10" key="1">
    <citation type="journal article" date="2016" name="Insect Biochem. Mol. Biol.">
        <title>Multifaceted biological insights from a draft genome sequence of the tobacco hornworm moth, Manduca sexta.</title>
        <authorList>
            <person name="Kanost M.R."/>
            <person name="Arrese E.L."/>
            <person name="Cao X."/>
            <person name="Chen Y.R."/>
            <person name="Chellapilla S."/>
            <person name="Goldsmith M.R."/>
            <person name="Grosse-Wilde E."/>
            <person name="Heckel D.G."/>
            <person name="Herndon N."/>
            <person name="Jiang H."/>
            <person name="Papanicolaou A."/>
            <person name="Qu J."/>
            <person name="Soulages J.L."/>
            <person name="Vogel H."/>
            <person name="Walters J."/>
            <person name="Waterhouse R.M."/>
            <person name="Ahn S.J."/>
            <person name="Almeida F.C."/>
            <person name="An C."/>
            <person name="Aqrawi P."/>
            <person name="Bretschneider A."/>
            <person name="Bryant W.B."/>
            <person name="Bucks S."/>
            <person name="Chao H."/>
            <person name="Chevignon G."/>
            <person name="Christen J.M."/>
            <person name="Clarke D.F."/>
            <person name="Dittmer N.T."/>
            <person name="Ferguson L.C.F."/>
            <person name="Garavelou S."/>
            <person name="Gordon K.H.J."/>
            <person name="Gunaratna R.T."/>
            <person name="Han Y."/>
            <person name="Hauser F."/>
            <person name="He Y."/>
            <person name="Heidel-Fischer H."/>
            <person name="Hirsh A."/>
            <person name="Hu Y."/>
            <person name="Jiang H."/>
            <person name="Kalra D."/>
            <person name="Klinner C."/>
            <person name="Konig C."/>
            <person name="Kovar C."/>
            <person name="Kroll A.R."/>
            <person name="Kuwar S.S."/>
            <person name="Lee S.L."/>
            <person name="Lehman R."/>
            <person name="Li K."/>
            <person name="Li Z."/>
            <person name="Liang H."/>
            <person name="Lovelace S."/>
            <person name="Lu Z."/>
            <person name="Mansfield J.H."/>
            <person name="McCulloch K.J."/>
            <person name="Mathew T."/>
            <person name="Morton B."/>
            <person name="Muzny D.M."/>
            <person name="Neunemann D."/>
            <person name="Ongeri F."/>
            <person name="Pauchet Y."/>
            <person name="Pu L.L."/>
            <person name="Pyrousis I."/>
            <person name="Rao X.J."/>
            <person name="Redding A."/>
            <person name="Roesel C."/>
            <person name="Sanchez-Gracia A."/>
            <person name="Schaack S."/>
            <person name="Shukla A."/>
            <person name="Tetreau G."/>
            <person name="Wang Y."/>
            <person name="Xiong G.H."/>
            <person name="Traut W."/>
            <person name="Walsh T.K."/>
            <person name="Worley K.C."/>
            <person name="Wu D."/>
            <person name="Wu W."/>
            <person name="Wu Y.Q."/>
            <person name="Zhang X."/>
            <person name="Zou Z."/>
            <person name="Zucker H."/>
            <person name="Briscoe A.D."/>
            <person name="Burmester T."/>
            <person name="Clem R.J."/>
            <person name="Feyereisen R."/>
            <person name="Grimmelikhuijzen C.J.P."/>
            <person name="Hamodrakas S.J."/>
            <person name="Hansson B.S."/>
            <person name="Huguet E."/>
            <person name="Jermiin L.S."/>
            <person name="Lan Q."/>
            <person name="Lehman H.K."/>
            <person name="Lorenzen M."/>
            <person name="Merzendorfer H."/>
            <person name="Michalopoulos I."/>
            <person name="Morton D.B."/>
            <person name="Muthukrishnan S."/>
            <person name="Oakeshott J.G."/>
            <person name="Palmer W."/>
            <person name="Park Y."/>
            <person name="Passarelli A.L."/>
            <person name="Rozas J."/>
            <person name="Schwartz L.M."/>
            <person name="Smith W."/>
            <person name="Southgate A."/>
            <person name="Vilcinskas A."/>
            <person name="Vogt R."/>
            <person name="Wang P."/>
            <person name="Werren J."/>
            <person name="Yu X.Q."/>
            <person name="Zhou J.J."/>
            <person name="Brown S.J."/>
            <person name="Scherer S.E."/>
            <person name="Richards S."/>
            <person name="Blissard G.W."/>
        </authorList>
    </citation>
    <scope>NUCLEOTIDE SEQUENCE</scope>
</reference>
<dbReference type="GO" id="GO:0004252">
    <property type="term" value="F:serine-type endopeptidase activity"/>
    <property type="evidence" value="ECO:0007669"/>
    <property type="project" value="InterPro"/>
</dbReference>
<dbReference type="AlphaFoldDB" id="A0A922A167"/>
<keyword evidence="11" id="KW-1185">Reference proteome</keyword>
<dbReference type="FunFam" id="2.40.10.10:FF:000077">
    <property type="entry name" value="Predicted protein"/>
    <property type="match status" value="1"/>
</dbReference>
<feature type="non-terminal residue" evidence="10">
    <location>
        <position position="1"/>
    </location>
</feature>
<dbReference type="PROSITE" id="PS00134">
    <property type="entry name" value="TRYPSIN_HIS"/>
    <property type="match status" value="1"/>
</dbReference>
<evidence type="ECO:0000313" key="10">
    <source>
        <dbReference type="EMBL" id="KAG6465880.1"/>
    </source>
</evidence>
<dbReference type="PROSITE" id="PS00135">
    <property type="entry name" value="TRYPSIN_SER"/>
    <property type="match status" value="1"/>
</dbReference>